<dbReference type="InterPro" id="IPR036291">
    <property type="entry name" value="NAD(P)-bd_dom_sf"/>
</dbReference>
<dbReference type="AlphaFoldDB" id="A0A6J3L6P5"/>
<feature type="domain" description="Thioester reductase (TE)" evidence="6">
    <location>
        <begin position="32"/>
        <end position="306"/>
    </location>
</feature>
<evidence type="ECO:0000256" key="3">
    <source>
        <dbReference type="ARBA" id="ARBA00023098"/>
    </source>
</evidence>
<keyword evidence="4" id="KW-0521">NADP</keyword>
<dbReference type="InterPro" id="IPR033640">
    <property type="entry name" value="FAR_C"/>
</dbReference>
<comment type="function">
    <text evidence="4">Catalyzes the reduction of fatty acyl-CoA to fatty alcohols.</text>
</comment>
<evidence type="ECO:0000256" key="4">
    <source>
        <dbReference type="RuleBase" id="RU363097"/>
    </source>
</evidence>
<keyword evidence="4" id="KW-0560">Oxidoreductase</keyword>
<sequence length="517" mass="59726">MIKQEGNRQLSEEKKNCGSQIRRFYAGKQILLTGCTGYLGTIILEKILRTCTEISKIYVMIREKKNMEVKERLEKCFANNIFDTLRESNPNFMEKVELIYGDLQESDLGLSPEDRRRLLENVNIIIHNASNVRFDAKPSYIFRTNVIGTQKLLELATECSRLEIFAYVSTAYSSPYNITMEEKFYPPPADMKLIKDVIKVDEETKTGLSEASIRDIAGSWINLYPFSKATAEDLVRTFGIRKSLPCIVYRPSIIIGAHNEPIVGWIGNRNGPILAARAVRAGFINVLEVDVNGSSLDLIPVDMTANGLLAAIWDYVLNRESSEPRVYNFASSDWNPVKNSLLTKTLVTDARKYPSSEMIRYPFLIFVKNVYIFAFLLTLFNVIPGLLADAYYVFRWRKPMFIRLMKKVLLNYIDGKKFLIPDRHIKTDNTKKILARMDETDLKEFRFDLSTINWYSYINKNYIMLRKLLNEPPQPTPATMKKYRYLMTLHYVVVSLAVLVFFYFLYSITCNIFSFIG</sequence>
<dbReference type="RefSeq" id="XP_033360191.1">
    <property type="nucleotide sequence ID" value="XM_033504300.1"/>
</dbReference>
<dbReference type="CDD" id="cd05236">
    <property type="entry name" value="FAR-N_SDR_e"/>
    <property type="match status" value="1"/>
</dbReference>
<keyword evidence="3 4" id="KW-0443">Lipid metabolism</keyword>
<dbReference type="CDD" id="cd09071">
    <property type="entry name" value="FAR_C"/>
    <property type="match status" value="1"/>
</dbReference>
<dbReference type="GO" id="GO:0035336">
    <property type="term" value="P:long-chain fatty-acyl-CoA metabolic process"/>
    <property type="evidence" value="ECO:0007669"/>
    <property type="project" value="TreeGrafter"/>
</dbReference>
<gene>
    <name evidence="8" type="primary">LOC117239039</name>
</gene>
<keyword evidence="4" id="KW-0472">Membrane</keyword>
<comment type="catalytic activity">
    <reaction evidence="4">
        <text>a long-chain fatty acyl-CoA + 2 NADPH + 2 H(+) = a long-chain primary fatty alcohol + 2 NADP(+) + CoA</text>
        <dbReference type="Rhea" id="RHEA:52716"/>
        <dbReference type="ChEBI" id="CHEBI:15378"/>
        <dbReference type="ChEBI" id="CHEBI:57287"/>
        <dbReference type="ChEBI" id="CHEBI:57783"/>
        <dbReference type="ChEBI" id="CHEBI:58349"/>
        <dbReference type="ChEBI" id="CHEBI:77396"/>
        <dbReference type="ChEBI" id="CHEBI:83139"/>
        <dbReference type="EC" id="1.2.1.84"/>
    </reaction>
</comment>
<dbReference type="Pfam" id="PF07993">
    <property type="entry name" value="NAD_binding_4"/>
    <property type="match status" value="1"/>
</dbReference>
<evidence type="ECO:0000313" key="8">
    <source>
        <dbReference type="RefSeq" id="XP_033360191.1"/>
    </source>
</evidence>
<feature type="transmembrane region" description="Helical" evidence="4">
    <location>
        <begin position="489"/>
        <end position="516"/>
    </location>
</feature>
<feature type="domain" description="Fatty acyl-CoA reductase C-terminal" evidence="5">
    <location>
        <begin position="381"/>
        <end position="467"/>
    </location>
</feature>
<dbReference type="InterPro" id="IPR026055">
    <property type="entry name" value="FAR"/>
</dbReference>
<reference evidence="8" key="1">
    <citation type="submission" date="2025-08" db="UniProtKB">
        <authorList>
            <consortium name="RefSeq"/>
        </authorList>
    </citation>
    <scope>IDENTIFICATION</scope>
    <source>
        <tissue evidence="8">Muscle</tissue>
    </source>
</reference>
<organism evidence="7 8">
    <name type="scientific">Bombus vosnesenskii</name>
    <dbReference type="NCBI Taxonomy" id="207650"/>
    <lineage>
        <taxon>Eukaryota</taxon>
        <taxon>Metazoa</taxon>
        <taxon>Ecdysozoa</taxon>
        <taxon>Arthropoda</taxon>
        <taxon>Hexapoda</taxon>
        <taxon>Insecta</taxon>
        <taxon>Pterygota</taxon>
        <taxon>Neoptera</taxon>
        <taxon>Endopterygota</taxon>
        <taxon>Hymenoptera</taxon>
        <taxon>Apocrita</taxon>
        <taxon>Aculeata</taxon>
        <taxon>Apoidea</taxon>
        <taxon>Anthophila</taxon>
        <taxon>Apidae</taxon>
        <taxon>Bombus</taxon>
        <taxon>Pyrobombus</taxon>
    </lineage>
</organism>
<dbReference type="GO" id="GO:0102965">
    <property type="term" value="F:alcohol-forming long-chain fatty acyl-CoA reductase activity"/>
    <property type="evidence" value="ECO:0007669"/>
    <property type="project" value="UniProtKB-EC"/>
</dbReference>
<feature type="transmembrane region" description="Helical" evidence="4">
    <location>
        <begin position="370"/>
        <end position="394"/>
    </location>
</feature>
<protein>
    <recommendedName>
        <fullName evidence="4">Fatty acyl-CoA reductase</fullName>
        <ecNumber evidence="4">1.2.1.84</ecNumber>
    </recommendedName>
</protein>
<name>A0A6J3L6P5_9HYME</name>
<comment type="similarity">
    <text evidence="1 4">Belongs to the fatty acyl-CoA reductase family.</text>
</comment>
<dbReference type="EC" id="1.2.1.84" evidence="4"/>
<proteinExistence type="inferred from homology"/>
<evidence type="ECO:0000259" key="6">
    <source>
        <dbReference type="Pfam" id="PF07993"/>
    </source>
</evidence>
<accession>A0A6J3L6P5</accession>
<dbReference type="Proteomes" id="UP000504631">
    <property type="component" value="Unplaced"/>
</dbReference>
<evidence type="ECO:0000256" key="2">
    <source>
        <dbReference type="ARBA" id="ARBA00022516"/>
    </source>
</evidence>
<dbReference type="GO" id="GO:0080019">
    <property type="term" value="F:alcohol-forming very long-chain fatty acyl-CoA reductase activity"/>
    <property type="evidence" value="ECO:0007669"/>
    <property type="project" value="InterPro"/>
</dbReference>
<dbReference type="PANTHER" id="PTHR11011">
    <property type="entry name" value="MALE STERILITY PROTEIN 2-RELATED"/>
    <property type="match status" value="1"/>
</dbReference>
<evidence type="ECO:0000256" key="1">
    <source>
        <dbReference type="ARBA" id="ARBA00005928"/>
    </source>
</evidence>
<dbReference type="InterPro" id="IPR013120">
    <property type="entry name" value="FAR_NAD-bd"/>
</dbReference>
<dbReference type="PANTHER" id="PTHR11011:SF60">
    <property type="entry name" value="FATTY ACYL-COA REDUCTASE-RELATED"/>
    <property type="match status" value="1"/>
</dbReference>
<keyword evidence="4" id="KW-0812">Transmembrane</keyword>
<evidence type="ECO:0000313" key="7">
    <source>
        <dbReference type="Proteomes" id="UP000504631"/>
    </source>
</evidence>
<dbReference type="Pfam" id="PF03015">
    <property type="entry name" value="Sterile"/>
    <property type="match status" value="1"/>
</dbReference>
<keyword evidence="2 4" id="KW-0444">Lipid biosynthesis</keyword>
<dbReference type="GeneID" id="117239039"/>
<keyword evidence="7" id="KW-1185">Reference proteome</keyword>
<dbReference type="KEGG" id="bvk:117239039"/>
<keyword evidence="4" id="KW-1133">Transmembrane helix</keyword>
<dbReference type="SUPFAM" id="SSF51735">
    <property type="entry name" value="NAD(P)-binding Rossmann-fold domains"/>
    <property type="match status" value="1"/>
</dbReference>
<dbReference type="Gene3D" id="3.40.50.720">
    <property type="entry name" value="NAD(P)-binding Rossmann-like Domain"/>
    <property type="match status" value="1"/>
</dbReference>
<evidence type="ECO:0000259" key="5">
    <source>
        <dbReference type="Pfam" id="PF03015"/>
    </source>
</evidence>
<dbReference type="GO" id="GO:0005777">
    <property type="term" value="C:peroxisome"/>
    <property type="evidence" value="ECO:0007669"/>
    <property type="project" value="TreeGrafter"/>
</dbReference>